<proteinExistence type="predicted"/>
<dbReference type="AlphaFoldDB" id="A0A8B7RZ49"/>
<accession>A0A8B7RZ49</accession>
<gene>
    <name evidence="3" type="primary">LOC109387093</name>
</gene>
<feature type="compositionally biased region" description="Pro residues" evidence="1">
    <location>
        <begin position="108"/>
        <end position="122"/>
    </location>
</feature>
<evidence type="ECO:0000313" key="2">
    <source>
        <dbReference type="Proteomes" id="UP000694851"/>
    </source>
</evidence>
<feature type="region of interest" description="Disordered" evidence="1">
    <location>
        <begin position="108"/>
        <end position="140"/>
    </location>
</feature>
<organism evidence="2 3">
    <name type="scientific">Hipposideros armiger</name>
    <name type="common">Great Himalayan leaf-nosed bat</name>
    <dbReference type="NCBI Taxonomy" id="186990"/>
    <lineage>
        <taxon>Eukaryota</taxon>
        <taxon>Metazoa</taxon>
        <taxon>Chordata</taxon>
        <taxon>Craniata</taxon>
        <taxon>Vertebrata</taxon>
        <taxon>Euteleostomi</taxon>
        <taxon>Mammalia</taxon>
        <taxon>Eutheria</taxon>
        <taxon>Laurasiatheria</taxon>
        <taxon>Chiroptera</taxon>
        <taxon>Yinpterochiroptera</taxon>
        <taxon>Rhinolophoidea</taxon>
        <taxon>Hipposideridae</taxon>
        <taxon>Hipposideros</taxon>
    </lineage>
</organism>
<dbReference type="Proteomes" id="UP000694851">
    <property type="component" value="Unplaced"/>
</dbReference>
<dbReference type="KEGG" id="hai:109387093"/>
<evidence type="ECO:0000313" key="3">
    <source>
        <dbReference type="RefSeq" id="XP_019506337.1"/>
    </source>
</evidence>
<keyword evidence="2" id="KW-1185">Reference proteome</keyword>
<name>A0A8B7RZ49_HIPAR</name>
<dbReference type="RefSeq" id="XP_019506337.1">
    <property type="nucleotide sequence ID" value="XM_019650792.1"/>
</dbReference>
<sequence length="204" mass="22146">MTFLIHDLKFQIDNSMSKELKDCTWTARSVSHLADLTPGFPLTSAPGCPHLPRRGPRNCGSSSCGPAFASSRGRLVSKEVSGLHTAATAAQLPLQPLSRCRRLVIPSPPSGPFRLSPSPPRVPAERARDDPALGPRPRLPSPVWTSGSYVCRVVPTPDSVPYPAPPSTRCPALPCLINRMEMDIMEYQGLGSRRHLPQVQAVRV</sequence>
<evidence type="ECO:0000256" key="1">
    <source>
        <dbReference type="SAM" id="MobiDB-lite"/>
    </source>
</evidence>
<protein>
    <submittedName>
        <fullName evidence="3">Leucine-rich repeat extensin-like protein 3</fullName>
    </submittedName>
</protein>
<reference evidence="3" key="1">
    <citation type="submission" date="2025-08" db="UniProtKB">
        <authorList>
            <consortium name="RefSeq"/>
        </authorList>
    </citation>
    <scope>IDENTIFICATION</scope>
    <source>
        <tissue evidence="3">Muscle</tissue>
    </source>
</reference>
<dbReference type="GeneID" id="109387093"/>